<keyword evidence="2" id="KW-1185">Reference proteome</keyword>
<organism evidence="1 2">
    <name type="scientific">Leucogyrophana mollusca</name>
    <dbReference type="NCBI Taxonomy" id="85980"/>
    <lineage>
        <taxon>Eukaryota</taxon>
        <taxon>Fungi</taxon>
        <taxon>Dikarya</taxon>
        <taxon>Basidiomycota</taxon>
        <taxon>Agaricomycotina</taxon>
        <taxon>Agaricomycetes</taxon>
        <taxon>Agaricomycetidae</taxon>
        <taxon>Boletales</taxon>
        <taxon>Boletales incertae sedis</taxon>
        <taxon>Leucogyrophana</taxon>
    </lineage>
</organism>
<protein>
    <submittedName>
        <fullName evidence="1">Uncharacterized protein</fullName>
    </submittedName>
</protein>
<proteinExistence type="predicted"/>
<comment type="caution">
    <text evidence="1">The sequence shown here is derived from an EMBL/GenBank/DDBJ whole genome shotgun (WGS) entry which is preliminary data.</text>
</comment>
<evidence type="ECO:0000313" key="1">
    <source>
        <dbReference type="EMBL" id="KAH7920795.1"/>
    </source>
</evidence>
<dbReference type="Proteomes" id="UP000790709">
    <property type="component" value="Unassembled WGS sequence"/>
</dbReference>
<gene>
    <name evidence="1" type="ORF">BV22DRAFT_776193</name>
</gene>
<accession>A0ACB8B5K4</accession>
<evidence type="ECO:0000313" key="2">
    <source>
        <dbReference type="Proteomes" id="UP000790709"/>
    </source>
</evidence>
<reference evidence="1" key="1">
    <citation type="journal article" date="2021" name="New Phytol.">
        <title>Evolutionary innovations through gain and loss of genes in the ectomycorrhizal Boletales.</title>
        <authorList>
            <person name="Wu G."/>
            <person name="Miyauchi S."/>
            <person name="Morin E."/>
            <person name="Kuo A."/>
            <person name="Drula E."/>
            <person name="Varga T."/>
            <person name="Kohler A."/>
            <person name="Feng B."/>
            <person name="Cao Y."/>
            <person name="Lipzen A."/>
            <person name="Daum C."/>
            <person name="Hundley H."/>
            <person name="Pangilinan J."/>
            <person name="Johnson J."/>
            <person name="Barry K."/>
            <person name="LaButti K."/>
            <person name="Ng V."/>
            <person name="Ahrendt S."/>
            <person name="Min B."/>
            <person name="Choi I.G."/>
            <person name="Park H."/>
            <person name="Plett J.M."/>
            <person name="Magnuson J."/>
            <person name="Spatafora J.W."/>
            <person name="Nagy L.G."/>
            <person name="Henrissat B."/>
            <person name="Grigoriev I.V."/>
            <person name="Yang Z.L."/>
            <person name="Xu J."/>
            <person name="Martin F.M."/>
        </authorList>
    </citation>
    <scope>NUCLEOTIDE SEQUENCE</scope>
    <source>
        <strain evidence="1">KUC20120723A-06</strain>
    </source>
</reference>
<dbReference type="EMBL" id="MU266558">
    <property type="protein sequence ID" value="KAH7920795.1"/>
    <property type="molecule type" value="Genomic_DNA"/>
</dbReference>
<sequence length="435" mass="47985">MSFPASFDDTHSSSSSGVRTAPPVLRLKADAEYRMIDRCPQPDILPRRRLRREERVIHLHNSPSSARRSGHQSPRFQRAFTAPDSCPLYRPEACGNAGSPSRTLCPTGYSELLGYDRSIMPAHERCRDPVDAVMSPLPPRKPGEKKVVQDRDHVWRGFIEKAHERHHICASMTAASTADDSRLTPSPTNQFDRNFPPPFIRRTPSPITPRATAGTTYIGSPSRLSSSPMSASPISVPRDRRSASKSSWQDYSSPTPSPLRLTFSDDTSDISDPLCDTISQFPTPPPLTIRLKSLSSLQSASFTHLPNPVTITSERTRTRRLSPKSILKKTPSSVSVSPSFRTPSNPPEPGRLDYKLGKSSLTPGLSPSSYHRKSTSAPCTGYNSVDRRGAHPKRPLSYLETLILSPTTNTYDTSRPSRLSIAESEGGVVQWGYAL</sequence>
<name>A0ACB8B5K4_9AGAM</name>